<feature type="binding site" evidence="5">
    <location>
        <begin position="122"/>
        <end position="124"/>
    </location>
    <ligand>
        <name>biotin</name>
        <dbReference type="ChEBI" id="CHEBI:57586"/>
    </ligand>
</feature>
<dbReference type="InterPro" id="IPR036390">
    <property type="entry name" value="WH_DNA-bd_sf"/>
</dbReference>
<keyword evidence="5" id="KW-0804">Transcription</keyword>
<dbReference type="Gene3D" id="1.10.10.10">
    <property type="entry name" value="Winged helix-like DNA-binding domain superfamily/Winged helix DNA-binding domain"/>
    <property type="match status" value="1"/>
</dbReference>
<dbReference type="InterPro" id="IPR036388">
    <property type="entry name" value="WH-like_DNA-bd_sf"/>
</dbReference>
<name>A0A0V8JLL2_9BACI</name>
<organism evidence="7 8">
    <name type="scientific">Priestia veravalensis</name>
    <dbReference type="NCBI Taxonomy" id="1414648"/>
    <lineage>
        <taxon>Bacteria</taxon>
        <taxon>Bacillati</taxon>
        <taxon>Bacillota</taxon>
        <taxon>Bacilli</taxon>
        <taxon>Bacillales</taxon>
        <taxon>Bacillaceae</taxon>
        <taxon>Priestia</taxon>
    </lineage>
</organism>
<comment type="catalytic activity">
    <reaction evidence="5">
        <text>biotin + L-lysyl-[protein] + ATP = N(6)-biotinyl-L-lysyl-[protein] + AMP + diphosphate + H(+)</text>
        <dbReference type="Rhea" id="RHEA:11756"/>
        <dbReference type="Rhea" id="RHEA-COMP:9752"/>
        <dbReference type="Rhea" id="RHEA-COMP:10505"/>
        <dbReference type="ChEBI" id="CHEBI:15378"/>
        <dbReference type="ChEBI" id="CHEBI:29969"/>
        <dbReference type="ChEBI" id="CHEBI:30616"/>
        <dbReference type="ChEBI" id="CHEBI:33019"/>
        <dbReference type="ChEBI" id="CHEBI:57586"/>
        <dbReference type="ChEBI" id="CHEBI:83144"/>
        <dbReference type="ChEBI" id="CHEBI:456215"/>
        <dbReference type="EC" id="6.3.4.15"/>
    </reaction>
</comment>
<dbReference type="InterPro" id="IPR003142">
    <property type="entry name" value="BPL_C"/>
</dbReference>
<keyword evidence="5" id="KW-0678">Repressor</keyword>
<feature type="DNA-binding region" description="H-T-H motif" evidence="5">
    <location>
        <begin position="23"/>
        <end position="42"/>
    </location>
</feature>
<dbReference type="SUPFAM" id="SSF50037">
    <property type="entry name" value="C-terminal domain of transcriptional repressors"/>
    <property type="match status" value="1"/>
</dbReference>
<dbReference type="SUPFAM" id="SSF55681">
    <property type="entry name" value="Class II aaRS and biotin synthetases"/>
    <property type="match status" value="1"/>
</dbReference>
<keyword evidence="8" id="KW-1185">Reference proteome</keyword>
<keyword evidence="5" id="KW-0238">DNA-binding</keyword>
<evidence type="ECO:0000256" key="1">
    <source>
        <dbReference type="ARBA" id="ARBA00022598"/>
    </source>
</evidence>
<dbReference type="Pfam" id="PF03099">
    <property type="entry name" value="BPL_LplA_LipB"/>
    <property type="match status" value="1"/>
</dbReference>
<dbReference type="EMBL" id="LNQP01000033">
    <property type="protein sequence ID" value="KSU87881.1"/>
    <property type="molecule type" value="Genomic_DNA"/>
</dbReference>
<keyword evidence="5" id="KW-0805">Transcription regulation</keyword>
<dbReference type="HAMAP" id="MF_00978">
    <property type="entry name" value="Bifunct_BirA"/>
    <property type="match status" value="1"/>
</dbReference>
<comment type="function">
    <text evidence="5">Acts both as a biotin--[acetyl-CoA-carboxylase] ligase and a repressor.</text>
</comment>
<evidence type="ECO:0000313" key="7">
    <source>
        <dbReference type="EMBL" id="KSU87881.1"/>
    </source>
</evidence>
<dbReference type="Pfam" id="PF02237">
    <property type="entry name" value="BPL_C"/>
    <property type="match status" value="1"/>
</dbReference>
<keyword evidence="4 5" id="KW-0092">Biotin</keyword>
<dbReference type="GO" id="GO:0005737">
    <property type="term" value="C:cytoplasm"/>
    <property type="evidence" value="ECO:0007669"/>
    <property type="project" value="TreeGrafter"/>
</dbReference>
<evidence type="ECO:0000256" key="5">
    <source>
        <dbReference type="HAMAP-Rule" id="MF_00978"/>
    </source>
</evidence>
<keyword evidence="2 5" id="KW-0547">Nucleotide-binding</keyword>
<dbReference type="PANTHER" id="PTHR12835">
    <property type="entry name" value="BIOTIN PROTEIN LIGASE"/>
    <property type="match status" value="1"/>
</dbReference>
<dbReference type="GO" id="GO:0016740">
    <property type="term" value="F:transferase activity"/>
    <property type="evidence" value="ECO:0007669"/>
    <property type="project" value="UniProtKB-ARBA"/>
</dbReference>
<reference evidence="7 8" key="1">
    <citation type="submission" date="2015-11" db="EMBL/GenBank/DDBJ databases">
        <title>Bacillus caseinolyticus sp nov.</title>
        <authorList>
            <person name="Dastager S.G."/>
            <person name="Mawlankar R."/>
        </authorList>
    </citation>
    <scope>NUCLEOTIDE SEQUENCE [LARGE SCALE GENOMIC DNA]</scope>
    <source>
        <strain evidence="7 8">SGD-V-76</strain>
    </source>
</reference>
<dbReference type="Pfam" id="PF08279">
    <property type="entry name" value="HTH_11"/>
    <property type="match status" value="1"/>
</dbReference>
<dbReference type="EC" id="6.3.4.15" evidence="5"/>
<evidence type="ECO:0000259" key="6">
    <source>
        <dbReference type="PROSITE" id="PS51733"/>
    </source>
</evidence>
<dbReference type="Proteomes" id="UP000053681">
    <property type="component" value="Unassembled WGS sequence"/>
</dbReference>
<proteinExistence type="inferred from homology"/>
<dbReference type="InterPro" id="IPR013196">
    <property type="entry name" value="HTH_11"/>
</dbReference>
<dbReference type="InterPro" id="IPR004143">
    <property type="entry name" value="BPL_LPL_catalytic"/>
</dbReference>
<dbReference type="InterPro" id="IPR008988">
    <property type="entry name" value="Transcriptional_repressor_C"/>
</dbReference>
<feature type="domain" description="BPL/LPL catalytic" evidence="6">
    <location>
        <begin position="74"/>
        <end position="262"/>
    </location>
</feature>
<evidence type="ECO:0000313" key="8">
    <source>
        <dbReference type="Proteomes" id="UP000053681"/>
    </source>
</evidence>
<comment type="similarity">
    <text evidence="5">Belongs to the biotin--protein ligase family.</text>
</comment>
<dbReference type="PANTHER" id="PTHR12835:SF5">
    <property type="entry name" value="BIOTIN--PROTEIN LIGASE"/>
    <property type="match status" value="1"/>
</dbReference>
<evidence type="ECO:0000256" key="2">
    <source>
        <dbReference type="ARBA" id="ARBA00022741"/>
    </source>
</evidence>
<feature type="binding site" evidence="5">
    <location>
        <position position="189"/>
    </location>
    <ligand>
        <name>biotin</name>
        <dbReference type="ChEBI" id="CHEBI:57586"/>
    </ligand>
</feature>
<dbReference type="RefSeq" id="WP_025907354.1">
    <property type="nucleotide sequence ID" value="NZ_KQ758649.1"/>
</dbReference>
<dbReference type="GO" id="GO:0005524">
    <property type="term" value="F:ATP binding"/>
    <property type="evidence" value="ECO:0007669"/>
    <property type="project" value="UniProtKB-UniRule"/>
</dbReference>
<dbReference type="GO" id="GO:0004077">
    <property type="term" value="F:biotin--[biotin carboxyl-carrier protein] ligase activity"/>
    <property type="evidence" value="ECO:0007669"/>
    <property type="project" value="UniProtKB-UniRule"/>
</dbReference>
<comment type="caution">
    <text evidence="5">Lacks conserved residue(s) required for the propagation of feature annotation.</text>
</comment>
<keyword evidence="3 5" id="KW-0067">ATP-binding</keyword>
<protein>
    <recommendedName>
        <fullName evidence="5">Bifunctional ligase/repressor BirA</fullName>
    </recommendedName>
    <alternativeName>
        <fullName evidence="5">Biotin--[acetyl-CoA-carboxylase] ligase</fullName>
        <ecNumber evidence="5">6.3.4.15</ecNumber>
    </alternativeName>
    <alternativeName>
        <fullName evidence="5">Biotin--protein ligase</fullName>
    </alternativeName>
    <alternativeName>
        <fullName evidence="5">Biotin-[acetyl-CoA carboxylase] synthetase</fullName>
    </alternativeName>
</protein>
<dbReference type="AlphaFoldDB" id="A0A0V8JLL2"/>
<dbReference type="InterPro" id="IPR045864">
    <property type="entry name" value="aa-tRNA-synth_II/BPL/LPL"/>
</dbReference>
<dbReference type="SUPFAM" id="SSF46785">
    <property type="entry name" value="Winged helix' DNA-binding domain"/>
    <property type="match status" value="1"/>
</dbReference>
<evidence type="ECO:0000256" key="4">
    <source>
        <dbReference type="ARBA" id="ARBA00023267"/>
    </source>
</evidence>
<feature type="binding site" evidence="5">
    <location>
        <position position="118"/>
    </location>
    <ligand>
        <name>biotin</name>
        <dbReference type="ChEBI" id="CHEBI:57586"/>
    </ligand>
</feature>
<dbReference type="InterPro" id="IPR004408">
    <property type="entry name" value="Biotin_CoA_COase_ligase"/>
</dbReference>
<comment type="caution">
    <text evidence="7">The sequence shown here is derived from an EMBL/GenBank/DDBJ whole genome shotgun (WGS) entry which is preliminary data.</text>
</comment>
<dbReference type="PROSITE" id="PS51733">
    <property type="entry name" value="BPL_LPL_CATALYTIC"/>
    <property type="match status" value="1"/>
</dbReference>
<dbReference type="NCBIfam" id="TIGR00121">
    <property type="entry name" value="birA_ligase"/>
    <property type="match status" value="1"/>
</dbReference>
<gene>
    <name evidence="5" type="primary">birA</name>
    <name evidence="7" type="ORF">AS180_10760</name>
</gene>
<dbReference type="CDD" id="cd16442">
    <property type="entry name" value="BPL"/>
    <property type="match status" value="1"/>
</dbReference>
<accession>A0A0V8JLL2</accession>
<dbReference type="GO" id="GO:0003677">
    <property type="term" value="F:DNA binding"/>
    <property type="evidence" value="ECO:0007669"/>
    <property type="project" value="UniProtKB-UniRule"/>
</dbReference>
<dbReference type="Gene3D" id="2.30.30.100">
    <property type="match status" value="1"/>
</dbReference>
<evidence type="ECO:0000256" key="3">
    <source>
        <dbReference type="ARBA" id="ARBA00022840"/>
    </source>
</evidence>
<dbReference type="GO" id="GO:0009249">
    <property type="term" value="P:protein lipoylation"/>
    <property type="evidence" value="ECO:0007669"/>
    <property type="project" value="UniProtKB-ARBA"/>
</dbReference>
<sequence>MQTDIRRTLLEMFTNAEGEYVSGQRISDLLGCSRTAVWKHIEDLRKEGYELEAVRKKGYRIVTKPNKVSTNELLLGLHTKKIGQNLHYEETVESTQKIAHRLAQEGAVEGTVIVAEEQTAGRGRLARKWYSPKYTGVWMSIILRPAIPPQHAPQLTLLAAVAIVQAIQEVTNVLPDIKWPNDILVNNKKLVGILTEMQADVEQVHSVIIGVGINVNQKLEHFDSDIQHLATSLSIEEQKEVNRAALMQAIFLKMESLYEDYLENGFGLVKHLWESYSISIGKRIIARTLKATIEGHAKGITNDGVLLLEDDNGTVHHIHSADIELSSK</sequence>
<dbReference type="InterPro" id="IPR030855">
    <property type="entry name" value="Bifunct_BirA"/>
</dbReference>
<dbReference type="Gene3D" id="3.30.930.10">
    <property type="entry name" value="Bira Bifunctional Protein, Domain 2"/>
    <property type="match status" value="1"/>
</dbReference>
<keyword evidence="1 5" id="KW-0436">Ligase</keyword>
<dbReference type="GO" id="GO:0006355">
    <property type="term" value="P:regulation of DNA-templated transcription"/>
    <property type="evidence" value="ECO:0007669"/>
    <property type="project" value="UniProtKB-UniRule"/>
</dbReference>